<feature type="compositionally biased region" description="Low complexity" evidence="9">
    <location>
        <begin position="97"/>
        <end position="109"/>
    </location>
</feature>
<evidence type="ECO:0000256" key="3">
    <source>
        <dbReference type="ARBA" id="ARBA00022692"/>
    </source>
</evidence>
<reference evidence="14" key="1">
    <citation type="submission" date="2017-01" db="EMBL/GenBank/DDBJ databases">
        <title>Comparative genomics of anhydrobiosis in the tardigrade Hypsibius dujardini.</title>
        <authorList>
            <person name="Yoshida Y."/>
            <person name="Koutsovoulos G."/>
            <person name="Laetsch D."/>
            <person name="Stevens L."/>
            <person name="Kumar S."/>
            <person name="Horikawa D."/>
            <person name="Ishino K."/>
            <person name="Komine S."/>
            <person name="Tomita M."/>
            <person name="Blaxter M."/>
            <person name="Arakawa K."/>
        </authorList>
    </citation>
    <scope>NUCLEOTIDE SEQUENCE [LARGE SCALE GENOMIC DNA]</scope>
    <source>
        <strain evidence="14">Z151</strain>
    </source>
</reference>
<dbReference type="PANTHER" id="PTHR13029">
    <property type="match status" value="1"/>
</dbReference>
<dbReference type="GO" id="GO:0005634">
    <property type="term" value="C:nucleus"/>
    <property type="evidence" value="ECO:0007669"/>
    <property type="project" value="TreeGrafter"/>
</dbReference>
<feature type="DNA-binding region" description="NDT80" evidence="7">
    <location>
        <begin position="132"/>
        <end position="416"/>
    </location>
</feature>
<dbReference type="Pfam" id="PF05224">
    <property type="entry name" value="NDT80_PhoG"/>
    <property type="match status" value="1"/>
</dbReference>
<keyword evidence="3 10" id="KW-0812">Transmembrane</keyword>
<dbReference type="InterPro" id="IPR008967">
    <property type="entry name" value="p53-like_TF_DNA-bd_sf"/>
</dbReference>
<evidence type="ECO:0000313" key="13">
    <source>
        <dbReference type="EMBL" id="OQV24027.1"/>
    </source>
</evidence>
<evidence type="ECO:0000259" key="12">
    <source>
        <dbReference type="PROSITE" id="PS51688"/>
    </source>
</evidence>
<dbReference type="Pfam" id="PF13887">
    <property type="entry name" value="MYRF_ICA"/>
    <property type="match status" value="1"/>
</dbReference>
<evidence type="ECO:0000256" key="8">
    <source>
        <dbReference type="SAM" id="Coils"/>
    </source>
</evidence>
<organism evidence="13 14">
    <name type="scientific">Hypsibius exemplaris</name>
    <name type="common">Freshwater tardigrade</name>
    <dbReference type="NCBI Taxonomy" id="2072580"/>
    <lineage>
        <taxon>Eukaryota</taxon>
        <taxon>Metazoa</taxon>
        <taxon>Ecdysozoa</taxon>
        <taxon>Tardigrada</taxon>
        <taxon>Eutardigrada</taxon>
        <taxon>Parachela</taxon>
        <taxon>Hypsibioidea</taxon>
        <taxon>Hypsibiidae</taxon>
        <taxon>Hypsibius</taxon>
    </lineage>
</organism>
<evidence type="ECO:0000256" key="10">
    <source>
        <dbReference type="SAM" id="Phobius"/>
    </source>
</evidence>
<gene>
    <name evidence="13" type="ORF">BV898_01983</name>
</gene>
<accession>A0A1W0X922</accession>
<comment type="similarity">
    <text evidence="2">Belongs to the MRF family.</text>
</comment>
<dbReference type="PROSITE" id="PS51688">
    <property type="entry name" value="ICA"/>
    <property type="match status" value="1"/>
</dbReference>
<feature type="coiled-coil region" evidence="8">
    <location>
        <begin position="559"/>
        <end position="586"/>
    </location>
</feature>
<sequence>MDQTMPNYPEYLEGASFNSNELDGYFPSYQEHTYDIPSHPNQQYMSLDQTAYSYQDPSSRSCILPDSPPDYVPNDHYSMPQLLGGSPPLPPHLIAHSPGSYPVPSPAGSSGSGLSGASSTSHGSVPAPYSPYRGSPAGPINHPSFQNGAKRMRGNNAGTIAMTCPSPAVSLKLEDDPDFPFIPAGTGPPLSVLNMGGFYQEPPFPDTSEGVHRNIEFKPIFREQWCPTVQADGKSVVITDYKVQADKGFNFSQPEEAFICQKKNHFQVTVQLGITGVPDYIQKGSLDDGSAQYHQITGFYLDLYGVKAEATHQSVKIDQSQSDRSRKEFKAYHISALNLQQQLSLGRLHFNETTQCNMRKRGKPNPDQRYFKLVVGLFAEAKDVRSGEPVRHMLYAAASENIIVRASNPGQFENDTTPVPAWQRGQNEDDAIFHQGNIGINNDRPEEALDVRGNMRLTGRMVQPSDARAKDVLGDADTTKHLENIKKMRFYNFKWKDTVVASLNLTEPYDMGILAQDVQENLPEAVEIVGDLNLEAGGIIEDFLMVNKDRLYMEGLGAVQALSLIADDYNNRLTEIERRLVRRKRDQLKSRESFRSNFSRATGQTIYSSFRTEASVSARPSIYTINPAMLPRPAQVPLQKPGGFSPRAVLGKNYVQWLTLGLVMLISVCLVTILGLYIASFAEDKMDDEATRPYHQANTGVTHHSTWHPYEQTTTTDTNHNGDGTTSLGEHTSPPSLTFQPPTLSSSPISEHVLGSLFQTGKCRYVLPIVTDQRCLTYEIDWVENNCRPNPNLDKCCQGFMGSEFFRATKAAGQSVAQTSMPNFVPELKHFPEYKTVNRARPLPRQLEISFGAKEVDSKSDGMENMVAQEIFDGQAVLVRSAHPSTAQENWAAAMDPTCNATSSSSSENQWKMVKSIYLEQAKQYLDEDYCYRQDDEACGTDNNYMIALPISKYYRGNTLKISMELQMGTVFKDCGFYILDNACDRTDRSPSMTKADGLFNIMTIPIDSHSILYVRVAPAGLPIDDICLSDSPEIYKYTFVTGHGWACK</sequence>
<dbReference type="InterPro" id="IPR051577">
    <property type="entry name" value="MRF-like"/>
</dbReference>
<proteinExistence type="inferred from homology"/>
<evidence type="ECO:0000256" key="7">
    <source>
        <dbReference type="PROSITE-ProRule" id="PRU00850"/>
    </source>
</evidence>
<dbReference type="AlphaFoldDB" id="A0A1W0X922"/>
<dbReference type="GO" id="GO:0016540">
    <property type="term" value="P:protein autoprocessing"/>
    <property type="evidence" value="ECO:0007669"/>
    <property type="project" value="InterPro"/>
</dbReference>
<evidence type="ECO:0000256" key="1">
    <source>
        <dbReference type="ARBA" id="ARBA00004167"/>
    </source>
</evidence>
<evidence type="ECO:0000256" key="5">
    <source>
        <dbReference type="ARBA" id="ARBA00023125"/>
    </source>
</evidence>
<dbReference type="InterPro" id="IPR026932">
    <property type="entry name" value="MYRF_ICA"/>
</dbReference>
<keyword evidence="8" id="KW-0175">Coiled coil</keyword>
<feature type="transmembrane region" description="Helical" evidence="10">
    <location>
        <begin position="654"/>
        <end position="679"/>
    </location>
</feature>
<dbReference type="Pfam" id="PF13888">
    <property type="entry name" value="MRF_C2"/>
    <property type="match status" value="1"/>
</dbReference>
<dbReference type="Pfam" id="PF13884">
    <property type="entry name" value="Peptidase_S74"/>
    <property type="match status" value="1"/>
</dbReference>
<keyword evidence="5 7" id="KW-0238">DNA-binding</keyword>
<dbReference type="PANTHER" id="PTHR13029:SF18">
    <property type="entry name" value="MYELIN REGULATORY FACTOR HOMOLOG 1"/>
    <property type="match status" value="1"/>
</dbReference>
<dbReference type="GO" id="GO:0003700">
    <property type="term" value="F:DNA-binding transcription factor activity"/>
    <property type="evidence" value="ECO:0007669"/>
    <property type="project" value="UniProtKB-UniRule"/>
</dbReference>
<keyword evidence="4 10" id="KW-1133">Transmembrane helix</keyword>
<dbReference type="InterPro" id="IPR030392">
    <property type="entry name" value="S74_ICA"/>
</dbReference>
<evidence type="ECO:0000256" key="9">
    <source>
        <dbReference type="SAM" id="MobiDB-lite"/>
    </source>
</evidence>
<dbReference type="Gene3D" id="2.60.40.1390">
    <property type="entry name" value="NDT80 DNA-binding domain"/>
    <property type="match status" value="1"/>
</dbReference>
<evidence type="ECO:0000313" key="14">
    <source>
        <dbReference type="Proteomes" id="UP000192578"/>
    </source>
</evidence>
<dbReference type="GO" id="GO:0043565">
    <property type="term" value="F:sequence-specific DNA binding"/>
    <property type="evidence" value="ECO:0007669"/>
    <property type="project" value="TreeGrafter"/>
</dbReference>
<feature type="compositionally biased region" description="Low complexity" evidence="9">
    <location>
        <begin position="115"/>
        <end position="126"/>
    </location>
</feature>
<feature type="domain" description="Peptidase S74" evidence="12">
    <location>
        <begin position="465"/>
        <end position="580"/>
    </location>
</feature>
<dbReference type="GO" id="GO:0045893">
    <property type="term" value="P:positive regulation of DNA-templated transcription"/>
    <property type="evidence" value="ECO:0007669"/>
    <property type="project" value="TreeGrafter"/>
</dbReference>
<dbReference type="InterPro" id="IPR037141">
    <property type="entry name" value="NDT80_DNA-bd_dom_sf"/>
</dbReference>
<feature type="region of interest" description="Disordered" evidence="9">
    <location>
        <begin position="55"/>
        <end position="152"/>
    </location>
</feature>
<evidence type="ECO:0000256" key="2">
    <source>
        <dbReference type="ARBA" id="ARBA00008221"/>
    </source>
</evidence>
<dbReference type="OrthoDB" id="27041at2759"/>
<name>A0A1W0X922_HYPEX</name>
<evidence type="ECO:0000256" key="4">
    <source>
        <dbReference type="ARBA" id="ARBA00022989"/>
    </source>
</evidence>
<keyword evidence="6 10" id="KW-0472">Membrane</keyword>
<dbReference type="GO" id="GO:0005789">
    <property type="term" value="C:endoplasmic reticulum membrane"/>
    <property type="evidence" value="ECO:0007669"/>
    <property type="project" value="TreeGrafter"/>
</dbReference>
<feature type="compositionally biased region" description="Low complexity" evidence="9">
    <location>
        <begin position="713"/>
        <end position="726"/>
    </location>
</feature>
<evidence type="ECO:0000256" key="6">
    <source>
        <dbReference type="ARBA" id="ARBA00023136"/>
    </source>
</evidence>
<dbReference type="PROSITE" id="PS51517">
    <property type="entry name" value="NDT80"/>
    <property type="match status" value="1"/>
</dbReference>
<dbReference type="SUPFAM" id="SSF49417">
    <property type="entry name" value="p53-like transcription factors"/>
    <property type="match status" value="1"/>
</dbReference>
<evidence type="ECO:0000259" key="11">
    <source>
        <dbReference type="PROSITE" id="PS51517"/>
    </source>
</evidence>
<feature type="compositionally biased region" description="Polar residues" evidence="9">
    <location>
        <begin position="727"/>
        <end position="744"/>
    </location>
</feature>
<dbReference type="EMBL" id="MTYJ01000008">
    <property type="protein sequence ID" value="OQV24027.1"/>
    <property type="molecule type" value="Genomic_DNA"/>
</dbReference>
<dbReference type="InterPro" id="IPR025719">
    <property type="entry name" value="MYRF_C2"/>
</dbReference>
<dbReference type="InterPro" id="IPR024061">
    <property type="entry name" value="NDT80_DNA-bd_dom"/>
</dbReference>
<feature type="region of interest" description="Disordered" evidence="9">
    <location>
        <begin position="701"/>
        <end position="744"/>
    </location>
</feature>
<feature type="domain" description="NDT80" evidence="11">
    <location>
        <begin position="132"/>
        <end position="416"/>
    </location>
</feature>
<protein>
    <submittedName>
        <fullName evidence="13">Myelin regulatory factor</fullName>
    </submittedName>
</protein>
<comment type="subcellular location">
    <subcellularLocation>
        <location evidence="1">Membrane</location>
        <topology evidence="1">Single-pass membrane protein</topology>
    </subcellularLocation>
</comment>
<keyword evidence="14" id="KW-1185">Reference proteome</keyword>
<dbReference type="Proteomes" id="UP000192578">
    <property type="component" value="Unassembled WGS sequence"/>
</dbReference>
<comment type="caution">
    <text evidence="13">The sequence shown here is derived from an EMBL/GenBank/DDBJ whole genome shotgun (WGS) entry which is preliminary data.</text>
</comment>